<reference evidence="1 2" key="1">
    <citation type="submission" date="2017-02" db="EMBL/GenBank/DDBJ databases">
        <title>The new phylogeny of genus Mycobacterium.</title>
        <authorList>
            <person name="Tortoli E."/>
            <person name="Trovato A."/>
            <person name="Cirillo D.M."/>
        </authorList>
    </citation>
    <scope>NUCLEOTIDE SEQUENCE [LARGE SCALE GENOMIC DNA]</scope>
    <source>
        <strain evidence="1 2">CCUG 56329</strain>
    </source>
</reference>
<dbReference type="EMBL" id="MVIL01000319">
    <property type="protein sequence ID" value="ORB77018.1"/>
    <property type="molecule type" value="Genomic_DNA"/>
</dbReference>
<comment type="caution">
    <text evidence="1">The sequence shown here is derived from an EMBL/GenBank/DDBJ whole genome shotgun (WGS) entry which is preliminary data.</text>
</comment>
<name>A0ABX3TDY0_9MYCO</name>
<evidence type="ECO:0000313" key="2">
    <source>
        <dbReference type="Proteomes" id="UP000192847"/>
    </source>
</evidence>
<dbReference type="Proteomes" id="UP000192847">
    <property type="component" value="Unassembled WGS sequence"/>
</dbReference>
<protein>
    <submittedName>
        <fullName evidence="1">Uncharacterized protein</fullName>
    </submittedName>
</protein>
<proteinExistence type="predicted"/>
<accession>A0ABX3TDY0</accession>
<evidence type="ECO:0000313" key="1">
    <source>
        <dbReference type="EMBL" id="ORB77018.1"/>
    </source>
</evidence>
<sequence>MCSHGRFIDGDAADHRSATKCAVVGHNPEFTCRRDVKRHRVVGAHHNRLSLKVRGRRVDNPAEQLNRFIGELT</sequence>
<keyword evidence="2" id="KW-1185">Reference proteome</keyword>
<gene>
    <name evidence="1" type="ORF">BST46_26870</name>
</gene>
<organism evidence="1 2">
    <name type="scientific">Mycobacterium timonense</name>
    <dbReference type="NCBI Taxonomy" id="701043"/>
    <lineage>
        <taxon>Bacteria</taxon>
        <taxon>Bacillati</taxon>
        <taxon>Actinomycetota</taxon>
        <taxon>Actinomycetes</taxon>
        <taxon>Mycobacteriales</taxon>
        <taxon>Mycobacteriaceae</taxon>
        <taxon>Mycobacterium</taxon>
        <taxon>Mycobacterium avium complex (MAC)</taxon>
    </lineage>
</organism>
<feature type="non-terminal residue" evidence="1">
    <location>
        <position position="73"/>
    </location>
</feature>